<keyword evidence="1" id="KW-0472">Membrane</keyword>
<keyword evidence="3" id="KW-1185">Reference proteome</keyword>
<comment type="caution">
    <text evidence="2">The sequence shown here is derived from an EMBL/GenBank/DDBJ whole genome shotgun (WGS) entry which is preliminary data.</text>
</comment>
<sequence>MQQEKPEEMYKTTQAYYKKWMLFAPIGLLLIGAGLCIFGTALFKMRDNAAFIHWFMWGTTSLIVINAGICFFGSAVKYSILYELTKRKKEV</sequence>
<proteinExistence type="predicted"/>
<keyword evidence="1" id="KW-1133">Transmembrane helix</keyword>
<protein>
    <submittedName>
        <fullName evidence="2">Uncharacterized protein</fullName>
    </submittedName>
</protein>
<reference evidence="2" key="1">
    <citation type="submission" date="2023-07" db="EMBL/GenBank/DDBJ databases">
        <title>The genome sequence of Rhodocytophaga aerolata KACC 12507.</title>
        <authorList>
            <person name="Zhang X."/>
        </authorList>
    </citation>
    <scope>NUCLEOTIDE SEQUENCE</scope>
    <source>
        <strain evidence="2">KACC 12507</strain>
    </source>
</reference>
<evidence type="ECO:0000313" key="2">
    <source>
        <dbReference type="EMBL" id="MDO1447484.1"/>
    </source>
</evidence>
<evidence type="ECO:0000313" key="3">
    <source>
        <dbReference type="Proteomes" id="UP001168528"/>
    </source>
</evidence>
<keyword evidence="1" id="KW-0812">Transmembrane</keyword>
<gene>
    <name evidence="2" type="ORF">Q0590_14545</name>
</gene>
<name>A0ABT8R6B3_9BACT</name>
<feature type="transmembrane region" description="Helical" evidence="1">
    <location>
        <begin position="20"/>
        <end position="43"/>
    </location>
</feature>
<evidence type="ECO:0000256" key="1">
    <source>
        <dbReference type="SAM" id="Phobius"/>
    </source>
</evidence>
<dbReference type="RefSeq" id="WP_302038288.1">
    <property type="nucleotide sequence ID" value="NZ_JAUKPO010000007.1"/>
</dbReference>
<dbReference type="EMBL" id="JAUKPO010000007">
    <property type="protein sequence ID" value="MDO1447484.1"/>
    <property type="molecule type" value="Genomic_DNA"/>
</dbReference>
<feature type="transmembrane region" description="Helical" evidence="1">
    <location>
        <begin position="55"/>
        <end position="80"/>
    </location>
</feature>
<accession>A0ABT8R6B3</accession>
<dbReference type="Proteomes" id="UP001168528">
    <property type="component" value="Unassembled WGS sequence"/>
</dbReference>
<organism evidence="2 3">
    <name type="scientific">Rhodocytophaga aerolata</name>
    <dbReference type="NCBI Taxonomy" id="455078"/>
    <lineage>
        <taxon>Bacteria</taxon>
        <taxon>Pseudomonadati</taxon>
        <taxon>Bacteroidota</taxon>
        <taxon>Cytophagia</taxon>
        <taxon>Cytophagales</taxon>
        <taxon>Rhodocytophagaceae</taxon>
        <taxon>Rhodocytophaga</taxon>
    </lineage>
</organism>